<reference evidence="8" key="1">
    <citation type="journal article" date="2019" name="Int. J. Syst. Evol. Microbiol.">
        <title>The Global Catalogue of Microorganisms (GCM) 10K type strain sequencing project: providing services to taxonomists for standard genome sequencing and annotation.</title>
        <authorList>
            <consortium name="The Broad Institute Genomics Platform"/>
            <consortium name="The Broad Institute Genome Sequencing Center for Infectious Disease"/>
            <person name="Wu L."/>
            <person name="Ma J."/>
        </authorList>
    </citation>
    <scope>NUCLEOTIDE SEQUENCE [LARGE SCALE GENOMIC DNA]</scope>
    <source>
        <strain evidence="8">JCM 17110</strain>
    </source>
</reference>
<evidence type="ECO:0000256" key="3">
    <source>
        <dbReference type="ARBA" id="ARBA00022490"/>
    </source>
</evidence>
<dbReference type="NCBIfam" id="TIGR02538">
    <property type="entry name" value="type_IV_pilB"/>
    <property type="match status" value="1"/>
</dbReference>
<dbReference type="PROSITE" id="PS00662">
    <property type="entry name" value="T2SP_E"/>
    <property type="match status" value="1"/>
</dbReference>
<dbReference type="SUPFAM" id="SSF52540">
    <property type="entry name" value="P-loop containing nucleoside triphosphate hydrolases"/>
    <property type="match status" value="1"/>
</dbReference>
<dbReference type="Gene3D" id="3.30.300.160">
    <property type="entry name" value="Type II secretion system, protein E, N-terminal domain"/>
    <property type="match status" value="1"/>
</dbReference>
<organism evidence="7 8">
    <name type="scientific">Zobellella aerophila</name>
    <dbReference type="NCBI Taxonomy" id="870480"/>
    <lineage>
        <taxon>Bacteria</taxon>
        <taxon>Pseudomonadati</taxon>
        <taxon>Pseudomonadota</taxon>
        <taxon>Gammaproteobacteria</taxon>
        <taxon>Aeromonadales</taxon>
        <taxon>Aeromonadaceae</taxon>
        <taxon>Zobellella</taxon>
    </lineage>
</organism>
<dbReference type="Pfam" id="PF05157">
    <property type="entry name" value="MshEN"/>
    <property type="match status" value="1"/>
</dbReference>
<dbReference type="InterPro" id="IPR013374">
    <property type="entry name" value="ATPase_typ4_pilus-assembl_PilB"/>
</dbReference>
<feature type="domain" description="Bacterial type II secretion system protein E" evidence="6">
    <location>
        <begin position="390"/>
        <end position="404"/>
    </location>
</feature>
<comment type="subcellular location">
    <subcellularLocation>
        <location evidence="1">Cytoplasm</location>
    </subcellularLocation>
</comment>
<evidence type="ECO:0000256" key="4">
    <source>
        <dbReference type="ARBA" id="ARBA00022741"/>
    </source>
</evidence>
<evidence type="ECO:0000313" key="7">
    <source>
        <dbReference type="EMBL" id="GAA3546677.1"/>
    </source>
</evidence>
<comment type="similarity">
    <text evidence="2">Belongs to the GSP E family.</text>
</comment>
<evidence type="ECO:0000256" key="2">
    <source>
        <dbReference type="ARBA" id="ARBA00006611"/>
    </source>
</evidence>
<evidence type="ECO:0000256" key="5">
    <source>
        <dbReference type="ARBA" id="ARBA00022840"/>
    </source>
</evidence>
<name>A0ABP6W5Y8_9GAMM</name>
<dbReference type="InterPro" id="IPR001482">
    <property type="entry name" value="T2SS/T4SS_dom"/>
</dbReference>
<evidence type="ECO:0000259" key="6">
    <source>
        <dbReference type="PROSITE" id="PS00662"/>
    </source>
</evidence>
<keyword evidence="4" id="KW-0547">Nucleotide-binding</keyword>
<dbReference type="PANTHER" id="PTHR30258:SF1">
    <property type="entry name" value="PROTEIN TRANSPORT PROTEIN HOFB HOMOLOG"/>
    <property type="match status" value="1"/>
</dbReference>
<dbReference type="CDD" id="cd01129">
    <property type="entry name" value="PulE-GspE-like"/>
    <property type="match status" value="1"/>
</dbReference>
<keyword evidence="5" id="KW-0067">ATP-binding</keyword>
<dbReference type="PANTHER" id="PTHR30258">
    <property type="entry name" value="TYPE II SECRETION SYSTEM PROTEIN GSPE-RELATED"/>
    <property type="match status" value="1"/>
</dbReference>
<dbReference type="InterPro" id="IPR027417">
    <property type="entry name" value="P-loop_NTPase"/>
</dbReference>
<keyword evidence="8" id="KW-1185">Reference proteome</keyword>
<gene>
    <name evidence="7" type="primary">tapB</name>
    <name evidence="7" type="ORF">GCM10022394_28380</name>
</gene>
<dbReference type="SUPFAM" id="SSF160246">
    <property type="entry name" value="EspE N-terminal domain-like"/>
    <property type="match status" value="1"/>
</dbReference>
<comment type="caution">
    <text evidence="7">The sequence shown here is derived from an EMBL/GenBank/DDBJ whole genome shotgun (WGS) entry which is preliminary data.</text>
</comment>
<dbReference type="InterPro" id="IPR037257">
    <property type="entry name" value="T2SS_E_N_sf"/>
</dbReference>
<dbReference type="RefSeq" id="WP_344959194.1">
    <property type="nucleotide sequence ID" value="NZ_BAABCX010000004.1"/>
</dbReference>
<dbReference type="Gene3D" id="3.40.50.300">
    <property type="entry name" value="P-loop containing nucleotide triphosphate hydrolases"/>
    <property type="match status" value="1"/>
</dbReference>
<dbReference type="Proteomes" id="UP001500795">
    <property type="component" value="Unassembled WGS sequence"/>
</dbReference>
<dbReference type="Pfam" id="PF00437">
    <property type="entry name" value="T2SSE"/>
    <property type="match status" value="1"/>
</dbReference>
<evidence type="ECO:0000256" key="1">
    <source>
        <dbReference type="ARBA" id="ARBA00004496"/>
    </source>
</evidence>
<dbReference type="InterPro" id="IPR007831">
    <property type="entry name" value="T2SS_GspE_N"/>
</dbReference>
<keyword evidence="3" id="KW-0963">Cytoplasm</keyword>
<sequence>MTQAIHQERSGLARSLAASSLLLPEELEQALTLTRQEGKPLSTVLVEHHMLTSLDLARYCEQEYGLALLDLDDFQPEQLPPQYLNLDLIERHHALPVYTQGRVLYLAMPDPTNVAALEDFSFRFNLVTDVLLVEEHKLAQLILRLQQGGGSAMLDLDHIDDADIEQLELGQDKPAQDDEFGRGEDDAPIVRYINKIMLDAVRREASDLHFEPYEHFYRIRFRIDGLLHEVASPPANLAGRFAARLKVMARLDIAERRLPQDGRIKLKLTRNRSVDLRVNTLPTQWGEKIVIRILDSSGARLDIDQLGYDEVQKQLYLGALRKPQGMILVTGPTGSGKTVSLYTGLSILNTVTANISTAEDPIEINLPGINQVQINTKAGLSFAHALRAFLRQDPDIIMVGEIRDLETAEIAVKAAQTGHLVLSTLHTNSAAETLTRLNNMGLPAYNIASSVSLIIAQRLARKLCGHCKTPEQVPAEQLRALGFSQAQLDKGVSLHKAVGCDQCTDGYKGRIGVYEVMPMTETLANLIMEGASSLALARAAEADGMMTLRRSALEKARQGLISLAEVNRITG</sequence>
<evidence type="ECO:0000313" key="8">
    <source>
        <dbReference type="Proteomes" id="UP001500795"/>
    </source>
</evidence>
<dbReference type="Gene3D" id="3.30.450.90">
    <property type="match status" value="1"/>
</dbReference>
<dbReference type="EMBL" id="BAABCX010000004">
    <property type="protein sequence ID" value="GAA3546677.1"/>
    <property type="molecule type" value="Genomic_DNA"/>
</dbReference>
<accession>A0ABP6W5Y8</accession>
<protein>
    <submittedName>
        <fullName evidence="7">PilB family type IVa pilus assembly ATPase TapB</fullName>
    </submittedName>
</protein>
<proteinExistence type="inferred from homology"/>